<keyword evidence="6" id="KW-0238">DNA-binding</keyword>
<dbReference type="GO" id="GO:0006508">
    <property type="term" value="P:proteolysis"/>
    <property type="evidence" value="ECO:0007669"/>
    <property type="project" value="UniProtKB-KW"/>
</dbReference>
<evidence type="ECO:0000313" key="10">
    <source>
        <dbReference type="Proteomes" id="UP000285523"/>
    </source>
</evidence>
<dbReference type="PANTHER" id="PTHR13604">
    <property type="entry name" value="DC12-RELATED"/>
    <property type="match status" value="1"/>
</dbReference>
<proteinExistence type="inferred from homology"/>
<reference evidence="9 10" key="1">
    <citation type="submission" date="2018-09" db="EMBL/GenBank/DDBJ databases">
        <title>Draft genome sequence of Rhodopseudomonas palustris 2.1.18.</title>
        <authorList>
            <person name="Robertson S.L."/>
            <person name="Meyer T.E."/>
            <person name="Kyndt J.A."/>
        </authorList>
    </citation>
    <scope>NUCLEOTIDE SEQUENCE [LARGE SCALE GENOMIC DNA]</scope>
    <source>
        <strain evidence="9 10">2.1.18</strain>
    </source>
</reference>
<dbReference type="SUPFAM" id="SSF143081">
    <property type="entry name" value="BB1717-like"/>
    <property type="match status" value="1"/>
</dbReference>
<keyword evidence="4 8" id="KW-0378">Hydrolase</keyword>
<dbReference type="GO" id="GO:0003697">
    <property type="term" value="F:single-stranded DNA binding"/>
    <property type="evidence" value="ECO:0007669"/>
    <property type="project" value="InterPro"/>
</dbReference>
<keyword evidence="3" id="KW-0227">DNA damage</keyword>
<organism evidence="9 10">
    <name type="scientific">Rhodopseudomonas palustris</name>
    <dbReference type="NCBI Taxonomy" id="1076"/>
    <lineage>
        <taxon>Bacteria</taxon>
        <taxon>Pseudomonadati</taxon>
        <taxon>Pseudomonadota</taxon>
        <taxon>Alphaproteobacteria</taxon>
        <taxon>Hyphomicrobiales</taxon>
        <taxon>Nitrobacteraceae</taxon>
        <taxon>Rhodopseudomonas</taxon>
    </lineage>
</organism>
<accession>A0A418V498</accession>
<dbReference type="AlphaFoldDB" id="A0A418V498"/>
<evidence type="ECO:0000256" key="4">
    <source>
        <dbReference type="ARBA" id="ARBA00022801"/>
    </source>
</evidence>
<sequence length="211" mass="23713">MCNLYSISKNQDAIRQLFRVMRDSTGNLPPLPAVFPDGLAPVVRGPDDDRELTMMRWGMPGPPQFGGAPITNIRNTKSPHWRRWLKPESRCLVPFSSFCEYADTKPKKTPTWFALDDSRPLLAFAGVWTEWSGTRGTKANPVEGTHRLFGFLTTEPNDVVAPVHPKAMPVILTTAEEFDVWMRAPWAEASALQRPLPNEVLMVVARGQKND</sequence>
<evidence type="ECO:0000256" key="8">
    <source>
        <dbReference type="RuleBase" id="RU364100"/>
    </source>
</evidence>
<evidence type="ECO:0000256" key="1">
    <source>
        <dbReference type="ARBA" id="ARBA00008136"/>
    </source>
</evidence>
<dbReference type="EMBL" id="QYYD01000014">
    <property type="protein sequence ID" value="RJF70877.1"/>
    <property type="molecule type" value="Genomic_DNA"/>
</dbReference>
<keyword evidence="5" id="KW-0190">Covalent protein-DNA linkage</keyword>
<dbReference type="EC" id="3.4.-.-" evidence="8"/>
<evidence type="ECO:0000256" key="3">
    <source>
        <dbReference type="ARBA" id="ARBA00022763"/>
    </source>
</evidence>
<evidence type="ECO:0000256" key="2">
    <source>
        <dbReference type="ARBA" id="ARBA00022670"/>
    </source>
</evidence>
<evidence type="ECO:0000256" key="6">
    <source>
        <dbReference type="ARBA" id="ARBA00023125"/>
    </source>
</evidence>
<evidence type="ECO:0000313" key="9">
    <source>
        <dbReference type="EMBL" id="RJF70877.1"/>
    </source>
</evidence>
<comment type="caution">
    <text evidence="9">The sequence shown here is derived from an EMBL/GenBank/DDBJ whole genome shotgun (WGS) entry which is preliminary data.</text>
</comment>
<dbReference type="Proteomes" id="UP000285523">
    <property type="component" value="Unassembled WGS sequence"/>
</dbReference>
<keyword evidence="7" id="KW-0456">Lyase</keyword>
<dbReference type="RefSeq" id="WP_119857322.1">
    <property type="nucleotide sequence ID" value="NZ_QYYD01000014.1"/>
</dbReference>
<dbReference type="Gene3D" id="3.90.1680.20">
    <property type="match status" value="2"/>
</dbReference>
<evidence type="ECO:0000256" key="7">
    <source>
        <dbReference type="ARBA" id="ARBA00023239"/>
    </source>
</evidence>
<dbReference type="GO" id="GO:0008233">
    <property type="term" value="F:peptidase activity"/>
    <property type="evidence" value="ECO:0007669"/>
    <property type="project" value="UniProtKB-KW"/>
</dbReference>
<protein>
    <recommendedName>
        <fullName evidence="8">Abasic site processing protein</fullName>
        <ecNumber evidence="8">3.4.-.-</ecNumber>
    </recommendedName>
</protein>
<dbReference type="GO" id="GO:0016829">
    <property type="term" value="F:lyase activity"/>
    <property type="evidence" value="ECO:0007669"/>
    <property type="project" value="UniProtKB-KW"/>
</dbReference>
<keyword evidence="2 8" id="KW-0645">Protease</keyword>
<dbReference type="PANTHER" id="PTHR13604:SF0">
    <property type="entry name" value="ABASIC SITE PROCESSING PROTEIN HMCES"/>
    <property type="match status" value="1"/>
</dbReference>
<dbReference type="InterPro" id="IPR003738">
    <property type="entry name" value="SRAP"/>
</dbReference>
<dbReference type="Pfam" id="PF02586">
    <property type="entry name" value="SRAP"/>
    <property type="match status" value="1"/>
</dbReference>
<dbReference type="GO" id="GO:0106300">
    <property type="term" value="P:protein-DNA covalent cross-linking repair"/>
    <property type="evidence" value="ECO:0007669"/>
    <property type="project" value="InterPro"/>
</dbReference>
<gene>
    <name evidence="9" type="ORF">D4Q52_14710</name>
</gene>
<dbReference type="OrthoDB" id="9782620at2"/>
<comment type="similarity">
    <text evidence="1 8">Belongs to the SOS response-associated peptidase family.</text>
</comment>
<evidence type="ECO:0000256" key="5">
    <source>
        <dbReference type="ARBA" id="ARBA00023124"/>
    </source>
</evidence>
<name>A0A418V498_RHOPL</name>
<dbReference type="InterPro" id="IPR036590">
    <property type="entry name" value="SRAP-like"/>
</dbReference>